<dbReference type="EMBL" id="CP038241">
    <property type="protein sequence ID" value="QIV95786.1"/>
    <property type="molecule type" value="Genomic_DNA"/>
</dbReference>
<organism evidence="1 2">
    <name type="scientific">Allofrancisella inopinata</name>
    <dbReference type="NCBI Taxonomy" id="1085647"/>
    <lineage>
        <taxon>Bacteria</taxon>
        <taxon>Pseudomonadati</taxon>
        <taxon>Pseudomonadota</taxon>
        <taxon>Gammaproteobacteria</taxon>
        <taxon>Thiotrichales</taxon>
        <taxon>Francisellaceae</taxon>
        <taxon>Allofrancisella</taxon>
    </lineage>
</organism>
<sequence>MNINKKYKYFILNYYCMEVIMNKKLIKVVALLASTSLLSSCGSSEKVKEYQIVTDCSSVVCSVVVDDVDLLRYTNVLGKHVDQVLKSEPVGAAEGTQFDVTWNISGGDYASAQQMLDAGLTACENDVCLDTANPTGYVFDSVGSKEISVSGSIVNPDGTTQEISLTKTFTVEYGAPKIVSEVISGLNYRFTADITDTGIPDNATFTWKVNGTEIGTGQEINYFFPVANATYTVTLEVSLDGKVIATSTEDVTTGNAISVLYEVPKGTTKTAEEIAASFVGYSGDKKNVATVAAEGGKLRFTCETGYHVTQEMVDLAPDRVVRISGVTGSNGTVMYGSSWSSGDTYAAMNNAYNSTGVGCIAD</sequence>
<dbReference type="AlphaFoldDB" id="A0AAE6YHR0"/>
<accession>A0AAE6YHR0</accession>
<gene>
    <name evidence="1" type="ORF">E4K63_02635</name>
</gene>
<evidence type="ECO:0000313" key="2">
    <source>
        <dbReference type="Proteomes" id="UP000502004"/>
    </source>
</evidence>
<evidence type="ECO:0000313" key="1">
    <source>
        <dbReference type="EMBL" id="QIV95786.1"/>
    </source>
</evidence>
<keyword evidence="2" id="KW-1185">Reference proteome</keyword>
<name>A0AAE6YHR0_9GAMM</name>
<dbReference type="KEGG" id="aii:E4K63_02635"/>
<dbReference type="Pfam" id="PF11685">
    <property type="entry name" value="DUF3281"/>
    <property type="match status" value="1"/>
</dbReference>
<dbReference type="InterPro" id="IPR021699">
    <property type="entry name" value="DUF3281"/>
</dbReference>
<dbReference type="Proteomes" id="UP000502004">
    <property type="component" value="Chromosome"/>
</dbReference>
<proteinExistence type="predicted"/>
<protein>
    <submittedName>
        <fullName evidence="1">DUF3281 domain-containing protein</fullName>
    </submittedName>
</protein>
<reference evidence="1 2" key="1">
    <citation type="submission" date="2019-03" db="EMBL/GenBank/DDBJ databases">
        <title>Complete Genome Sequence of Allofrancisella inopinata Strain SYSU YG23 Isolated from Water-Cooling Systems in China.</title>
        <authorList>
            <person name="Ohrman C."/>
            <person name="Uneklint I."/>
            <person name="Sjodin A."/>
        </authorList>
    </citation>
    <scope>NUCLEOTIDE SEQUENCE [LARGE SCALE GENOMIC DNA]</scope>
    <source>
        <strain evidence="1 2">SYSU YG23</strain>
    </source>
</reference>